<keyword evidence="2" id="KW-1185">Reference proteome</keyword>
<name>A0A3P7P8T7_DIBLA</name>
<evidence type="ECO:0000313" key="1">
    <source>
        <dbReference type="EMBL" id="VDN16472.1"/>
    </source>
</evidence>
<dbReference type="Proteomes" id="UP000281553">
    <property type="component" value="Unassembled WGS sequence"/>
</dbReference>
<gene>
    <name evidence="1" type="ORF">DILT_LOCUS12303</name>
</gene>
<proteinExistence type="predicted"/>
<organism evidence="1 2">
    <name type="scientific">Dibothriocephalus latus</name>
    <name type="common">Fish tapeworm</name>
    <name type="synonym">Diphyllobothrium latum</name>
    <dbReference type="NCBI Taxonomy" id="60516"/>
    <lineage>
        <taxon>Eukaryota</taxon>
        <taxon>Metazoa</taxon>
        <taxon>Spiralia</taxon>
        <taxon>Lophotrochozoa</taxon>
        <taxon>Platyhelminthes</taxon>
        <taxon>Cestoda</taxon>
        <taxon>Eucestoda</taxon>
        <taxon>Diphyllobothriidea</taxon>
        <taxon>Diphyllobothriidae</taxon>
        <taxon>Dibothriocephalus</taxon>
    </lineage>
</organism>
<sequence length="64" mass="6996">MINFLNANLKAESFEQRNLLVEAEDGTEVDQRTDWLGDGETDRAGAKGYDLEASGVGKYLQGTS</sequence>
<dbReference type="EMBL" id="UYRU01065938">
    <property type="protein sequence ID" value="VDN16472.1"/>
    <property type="molecule type" value="Genomic_DNA"/>
</dbReference>
<dbReference type="AlphaFoldDB" id="A0A3P7P8T7"/>
<evidence type="ECO:0000313" key="2">
    <source>
        <dbReference type="Proteomes" id="UP000281553"/>
    </source>
</evidence>
<reference evidence="1 2" key="1">
    <citation type="submission" date="2018-11" db="EMBL/GenBank/DDBJ databases">
        <authorList>
            <consortium name="Pathogen Informatics"/>
        </authorList>
    </citation>
    <scope>NUCLEOTIDE SEQUENCE [LARGE SCALE GENOMIC DNA]</scope>
</reference>
<accession>A0A3P7P8T7</accession>
<protein>
    <submittedName>
        <fullName evidence="1">Uncharacterized protein</fullName>
    </submittedName>
</protein>